<proteinExistence type="predicted"/>
<comment type="caution">
    <text evidence="2">The sequence shown here is derived from an EMBL/GenBank/DDBJ whole genome shotgun (WGS) entry which is preliminary data.</text>
</comment>
<name>A0A402AXI1_9CHLR</name>
<protein>
    <submittedName>
        <fullName evidence="2">Sugar ABC transporter substrate-binding protein</fullName>
    </submittedName>
</protein>
<organism evidence="2 3">
    <name type="scientific">Dictyobacter kobayashii</name>
    <dbReference type="NCBI Taxonomy" id="2014872"/>
    <lineage>
        <taxon>Bacteria</taxon>
        <taxon>Bacillati</taxon>
        <taxon>Chloroflexota</taxon>
        <taxon>Ktedonobacteria</taxon>
        <taxon>Ktedonobacterales</taxon>
        <taxon>Dictyobacteraceae</taxon>
        <taxon>Dictyobacter</taxon>
    </lineage>
</organism>
<dbReference type="PANTHER" id="PTHR43649">
    <property type="entry name" value="ARABINOSE-BINDING PROTEIN-RELATED"/>
    <property type="match status" value="1"/>
</dbReference>
<dbReference type="SUPFAM" id="SSF53850">
    <property type="entry name" value="Periplasmic binding protein-like II"/>
    <property type="match status" value="1"/>
</dbReference>
<dbReference type="Proteomes" id="UP000287188">
    <property type="component" value="Unassembled WGS sequence"/>
</dbReference>
<dbReference type="InterPro" id="IPR006059">
    <property type="entry name" value="SBP"/>
</dbReference>
<evidence type="ECO:0000313" key="3">
    <source>
        <dbReference type="Proteomes" id="UP000287188"/>
    </source>
</evidence>
<evidence type="ECO:0000256" key="1">
    <source>
        <dbReference type="SAM" id="SignalP"/>
    </source>
</evidence>
<dbReference type="AlphaFoldDB" id="A0A402AXI1"/>
<accession>A0A402AXI1</accession>
<dbReference type="InterPro" id="IPR050490">
    <property type="entry name" value="Bact_solute-bd_prot1"/>
</dbReference>
<gene>
    <name evidence="2" type="ORF">KDK_75950</name>
</gene>
<keyword evidence="1" id="KW-0732">Signal</keyword>
<dbReference type="Pfam" id="PF13416">
    <property type="entry name" value="SBP_bac_8"/>
    <property type="match status" value="1"/>
</dbReference>
<keyword evidence="3" id="KW-1185">Reference proteome</keyword>
<sequence length="426" mass="47151">MNRTSNRSSRKINTSLRGILCLLALFSVALSACTGAGPNQKIQLTMWYWNRSIDDSLIQQVGRVFPNIDLHAEKITDYDSKVRTSMAGHHGVPDILGINSNIATYFPDEDQFVDLRTLGADSIKSQYLDWKWNLGVAPGGRLIALPMDTGPTALFYRADLFAKAGLPTDPQAVTNQLKTWDDYIQAGLKLKQATNGKVFMFDNINNVFSQSVGQHALQYFDRSDHYIGTQDIVKQAWTLANQVKQDGISANIANWTTEWNAGVSNGTIASFVGAVWMKQILQDAAPNTKGQWRIARNPGGDGNSGGSFLAVTKASAHPQEAFEVVKWLENPTNQLTAYKSLQLFPSTLSTFDQPGMNSNEDFYGGQDTNQVFSVAAKDIPRFYFNAYSDIVAGAYSDQLSLIALQNKSPDQAWNDAQTEIQRQLLR</sequence>
<feature type="signal peptide" evidence="1">
    <location>
        <begin position="1"/>
        <end position="31"/>
    </location>
</feature>
<feature type="chain" id="PRO_5019472308" evidence="1">
    <location>
        <begin position="32"/>
        <end position="426"/>
    </location>
</feature>
<dbReference type="OrthoDB" id="9768630at2"/>
<evidence type="ECO:0000313" key="2">
    <source>
        <dbReference type="EMBL" id="GCE23795.1"/>
    </source>
</evidence>
<dbReference type="PANTHER" id="PTHR43649:SF32">
    <property type="entry name" value="SUGAR BINDING SECRETED PROTEIN"/>
    <property type="match status" value="1"/>
</dbReference>
<dbReference type="PROSITE" id="PS51257">
    <property type="entry name" value="PROKAR_LIPOPROTEIN"/>
    <property type="match status" value="1"/>
</dbReference>
<reference evidence="3" key="1">
    <citation type="submission" date="2018-12" db="EMBL/GenBank/DDBJ databases">
        <title>Tengunoibacter tsumagoiensis gen. nov., sp. nov., Dictyobacter kobayashii sp. nov., D. alpinus sp. nov., and D. joshuensis sp. nov. and description of Dictyobacteraceae fam. nov. within the order Ktedonobacterales isolated from Tengu-no-mugimeshi.</title>
        <authorList>
            <person name="Wang C.M."/>
            <person name="Zheng Y."/>
            <person name="Sakai Y."/>
            <person name="Toyoda A."/>
            <person name="Minakuchi Y."/>
            <person name="Abe K."/>
            <person name="Yokota A."/>
            <person name="Yabe S."/>
        </authorList>
    </citation>
    <scope>NUCLEOTIDE SEQUENCE [LARGE SCALE GENOMIC DNA]</scope>
    <source>
        <strain evidence="3">Uno11</strain>
    </source>
</reference>
<dbReference type="Gene3D" id="3.40.190.10">
    <property type="entry name" value="Periplasmic binding protein-like II"/>
    <property type="match status" value="1"/>
</dbReference>
<dbReference type="EMBL" id="BIFS01000002">
    <property type="protein sequence ID" value="GCE23795.1"/>
    <property type="molecule type" value="Genomic_DNA"/>
</dbReference>